<name>A0A9Q0HDF5_9MAGN</name>
<reference evidence="2" key="1">
    <citation type="journal article" date="2023" name="Plant J.">
        <title>The genome of the king protea, Protea cynaroides.</title>
        <authorList>
            <person name="Chang J."/>
            <person name="Duong T.A."/>
            <person name="Schoeman C."/>
            <person name="Ma X."/>
            <person name="Roodt D."/>
            <person name="Barker N."/>
            <person name="Li Z."/>
            <person name="Van de Peer Y."/>
            <person name="Mizrachi E."/>
        </authorList>
    </citation>
    <scope>NUCLEOTIDE SEQUENCE</scope>
    <source>
        <tissue evidence="2">Young leaves</tissue>
    </source>
</reference>
<keyword evidence="3" id="KW-1185">Reference proteome</keyword>
<comment type="caution">
    <text evidence="2">The sequence shown here is derived from an EMBL/GenBank/DDBJ whole genome shotgun (WGS) entry which is preliminary data.</text>
</comment>
<proteinExistence type="predicted"/>
<feature type="region of interest" description="Disordered" evidence="1">
    <location>
        <begin position="1"/>
        <end position="28"/>
    </location>
</feature>
<protein>
    <submittedName>
        <fullName evidence="2">Uncharacterized protein</fullName>
    </submittedName>
</protein>
<evidence type="ECO:0000313" key="2">
    <source>
        <dbReference type="EMBL" id="KAJ4964213.1"/>
    </source>
</evidence>
<dbReference type="AlphaFoldDB" id="A0A9Q0HDF5"/>
<dbReference type="EMBL" id="JAMYWD010000008">
    <property type="protein sequence ID" value="KAJ4964213.1"/>
    <property type="molecule type" value="Genomic_DNA"/>
</dbReference>
<dbReference type="Proteomes" id="UP001141806">
    <property type="component" value="Unassembled WGS sequence"/>
</dbReference>
<evidence type="ECO:0000256" key="1">
    <source>
        <dbReference type="SAM" id="MobiDB-lite"/>
    </source>
</evidence>
<gene>
    <name evidence="2" type="ORF">NE237_024152</name>
</gene>
<accession>A0A9Q0HDF5</accession>
<feature type="compositionally biased region" description="Polar residues" evidence="1">
    <location>
        <begin position="1"/>
        <end position="10"/>
    </location>
</feature>
<organism evidence="2 3">
    <name type="scientific">Protea cynaroides</name>
    <dbReference type="NCBI Taxonomy" id="273540"/>
    <lineage>
        <taxon>Eukaryota</taxon>
        <taxon>Viridiplantae</taxon>
        <taxon>Streptophyta</taxon>
        <taxon>Embryophyta</taxon>
        <taxon>Tracheophyta</taxon>
        <taxon>Spermatophyta</taxon>
        <taxon>Magnoliopsida</taxon>
        <taxon>Proteales</taxon>
        <taxon>Proteaceae</taxon>
        <taxon>Protea</taxon>
    </lineage>
</organism>
<sequence length="184" mass="19384">MVILSTSDLTNGRHDSTGGNKPSAPSAGAVRWSRWVHNGKLVGAVRIATKWFMAGPSVCRDLTSLVVLSNDGSTMNANDGLRTGRGENCMLQEESSEVQTLSGFTSAEGGVQEPVAEGESATSGNLVTRFMNEVFSKGDFPLRLLSRRQVVFTGLKPTEGNSGGTPSGQVTPRGAMEALPKITV</sequence>
<evidence type="ECO:0000313" key="3">
    <source>
        <dbReference type="Proteomes" id="UP001141806"/>
    </source>
</evidence>